<dbReference type="Proteomes" id="UP000288716">
    <property type="component" value="Unassembled WGS sequence"/>
</dbReference>
<proteinExistence type="inferred from homology"/>
<dbReference type="EC" id="3.1.1.29" evidence="1"/>
<evidence type="ECO:0000256" key="4">
    <source>
        <dbReference type="ARBA" id="ARBA00041531"/>
    </source>
</evidence>
<dbReference type="Pfam" id="PF00472">
    <property type="entry name" value="RF-1"/>
    <property type="match status" value="1"/>
</dbReference>
<keyword evidence="7" id="KW-0378">Hydrolase</keyword>
<comment type="similarity">
    <text evidence="2">Belongs to the prokaryotic/mitochondrial release factor family. Mitochondrion-specific ribosomal protein mL62 subfamily.</text>
</comment>
<dbReference type="OrthoDB" id="270639at2759"/>
<gene>
    <name evidence="7" type="ORF">B4U80_11495</name>
</gene>
<dbReference type="GO" id="GO:0004045">
    <property type="term" value="F:peptidyl-tRNA hydrolase activity"/>
    <property type="evidence" value="ECO:0007669"/>
    <property type="project" value="UniProtKB-EC"/>
</dbReference>
<dbReference type="AlphaFoldDB" id="A0A443SMJ3"/>
<dbReference type="SUPFAM" id="SSF110916">
    <property type="entry name" value="Peptidyl-tRNA hydrolase domain-like"/>
    <property type="match status" value="1"/>
</dbReference>
<accession>A0A443SMJ3</accession>
<keyword evidence="8" id="KW-1185">Reference proteome</keyword>
<evidence type="ECO:0000313" key="8">
    <source>
        <dbReference type="Proteomes" id="UP000288716"/>
    </source>
</evidence>
<feature type="compositionally biased region" description="Basic and acidic residues" evidence="5">
    <location>
        <begin position="105"/>
        <end position="120"/>
    </location>
</feature>
<dbReference type="STRING" id="299467.A0A443SMJ3"/>
<evidence type="ECO:0000256" key="3">
    <source>
        <dbReference type="ARBA" id="ARBA00039441"/>
    </source>
</evidence>
<evidence type="ECO:0000259" key="6">
    <source>
        <dbReference type="Pfam" id="PF00472"/>
    </source>
</evidence>
<comment type="caution">
    <text evidence="7">The sequence shown here is derived from an EMBL/GenBank/DDBJ whole genome shotgun (WGS) entry which is preliminary data.</text>
</comment>
<dbReference type="VEuPathDB" id="VectorBase:LDEU003291"/>
<dbReference type="Gene3D" id="3.30.160.20">
    <property type="match status" value="1"/>
</dbReference>
<dbReference type="PANTHER" id="PTHR11075:SF54">
    <property type="entry name" value="LARGE RIBOSOMAL SUBUNIT PROTEIN ML62"/>
    <property type="match status" value="1"/>
</dbReference>
<evidence type="ECO:0000256" key="5">
    <source>
        <dbReference type="SAM" id="MobiDB-lite"/>
    </source>
</evidence>
<evidence type="ECO:0000256" key="2">
    <source>
        <dbReference type="ARBA" id="ARBA00038225"/>
    </source>
</evidence>
<reference evidence="7 8" key="1">
    <citation type="journal article" date="2018" name="Gigascience">
        <title>Genomes of trombidid mites reveal novel predicted allergens and laterally-transferred genes associated with secondary metabolism.</title>
        <authorList>
            <person name="Dong X."/>
            <person name="Chaisiri K."/>
            <person name="Xia D."/>
            <person name="Armstrong S.D."/>
            <person name="Fang Y."/>
            <person name="Donnelly M.J."/>
            <person name="Kadowaki T."/>
            <person name="McGarry J.W."/>
            <person name="Darby A.C."/>
            <person name="Makepeace B.L."/>
        </authorList>
    </citation>
    <scope>NUCLEOTIDE SEQUENCE [LARGE SCALE GENOMIC DNA]</scope>
    <source>
        <strain evidence="7">UoL-UT</strain>
    </source>
</reference>
<dbReference type="GO" id="GO:0005762">
    <property type="term" value="C:mitochondrial large ribosomal subunit"/>
    <property type="evidence" value="ECO:0007669"/>
    <property type="project" value="TreeGrafter"/>
</dbReference>
<evidence type="ECO:0000256" key="1">
    <source>
        <dbReference type="ARBA" id="ARBA00013260"/>
    </source>
</evidence>
<dbReference type="GO" id="GO:0070126">
    <property type="term" value="P:mitochondrial translational termination"/>
    <property type="evidence" value="ECO:0007669"/>
    <property type="project" value="TreeGrafter"/>
</dbReference>
<dbReference type="InterPro" id="IPR000352">
    <property type="entry name" value="Pep_chain_release_fac_I"/>
</dbReference>
<dbReference type="EMBL" id="NCKV01001234">
    <property type="protein sequence ID" value="RWS28747.1"/>
    <property type="molecule type" value="Genomic_DNA"/>
</dbReference>
<feature type="region of interest" description="Disordered" evidence="5">
    <location>
        <begin position="105"/>
        <end position="124"/>
    </location>
</feature>
<protein>
    <recommendedName>
        <fullName evidence="3">Large ribosomal subunit protein mL62</fullName>
        <ecNumber evidence="1">3.1.1.29</ecNumber>
    </recommendedName>
    <alternativeName>
        <fullName evidence="4">Peptidyl-tRNA hydrolase ICT1, mitochondrial</fullName>
    </alternativeName>
</protein>
<dbReference type="PANTHER" id="PTHR11075">
    <property type="entry name" value="PEPTIDE CHAIN RELEASE FACTOR"/>
    <property type="match status" value="1"/>
</dbReference>
<dbReference type="GO" id="GO:0016150">
    <property type="term" value="F:translation release factor activity, codon nonspecific"/>
    <property type="evidence" value="ECO:0007669"/>
    <property type="project" value="TreeGrafter"/>
</dbReference>
<name>A0A443SMJ3_9ACAR</name>
<evidence type="ECO:0000313" key="7">
    <source>
        <dbReference type="EMBL" id="RWS28747.1"/>
    </source>
</evidence>
<feature type="domain" description="Prokaryotic-type class I peptide chain release factors" evidence="6">
    <location>
        <begin position="4"/>
        <end position="130"/>
    </location>
</feature>
<dbReference type="InterPro" id="IPR052104">
    <property type="entry name" value="Mito_Release_Factor_mL62"/>
</dbReference>
<sequence length="136" mass="15797">MTLILRNDIIVKVARSGKPGGQHVNKINSKVCISLHLSSANWIPSKTKEKLITIHRNSITKDGYWMIRSEKTREQKLNLADCLDKMRCYITEADKPIPEISEESLERKRLQAEKASERRLRDKRHRSMLKLAKADF</sequence>
<organism evidence="7 8">
    <name type="scientific">Leptotrombidium deliense</name>
    <dbReference type="NCBI Taxonomy" id="299467"/>
    <lineage>
        <taxon>Eukaryota</taxon>
        <taxon>Metazoa</taxon>
        <taxon>Ecdysozoa</taxon>
        <taxon>Arthropoda</taxon>
        <taxon>Chelicerata</taxon>
        <taxon>Arachnida</taxon>
        <taxon>Acari</taxon>
        <taxon>Acariformes</taxon>
        <taxon>Trombidiformes</taxon>
        <taxon>Prostigmata</taxon>
        <taxon>Anystina</taxon>
        <taxon>Parasitengona</taxon>
        <taxon>Trombiculoidea</taxon>
        <taxon>Trombiculidae</taxon>
        <taxon>Leptotrombidium</taxon>
    </lineage>
</organism>